<feature type="transmembrane region" description="Helical" evidence="1">
    <location>
        <begin position="534"/>
        <end position="554"/>
    </location>
</feature>
<sequence length="614" mass="67299">MSELPPEYPASTYGLAHPDYALLKTSVDSELNVYDSPQWLDGSIPVRSSVRGGYMQILSLFILAVLIACMNHLMFAHLDGKEPGSHTSQFWITVLKNAFPAAVAFLLFMGLKICLSQVALYHMQLDSHSLELVNLITSPPSLLNMSTILFKSSMRTSLLCFALLAASITQAVALTSLFVPGTLSVAPAPSRIQTLEVPIIDFSAVNPIQSSLFENETTHTTSLSFFEPSQRWRQIVFRAATSDSTPTWNPPAGCGSACSYSFTYVAPALNCTDLSKEDIWPSGANTSDSHLIFSQYGVLYGVPSVNNPLSTTYAFYNSSFIYHSDAISYAHLDVLYMENFTTTSFSAAFDNFDPEQWSPRGVRCIYQNATYEAMTKFSNNTQVSSTHIKEWHNSLNSAFPSPQPYISYTETQTGNAMMAIVSITQTFNELFQGDALYTQSNSSNGTGFSTSGTEALYTPLFTMDNSPGADGSSINSLNFSLSPMLDGNLSAGLQGLFGDVILAFINEQMATTHAEATVKPETTEYQYTGWRLGLIYGIVFTFSLVVIAYGLFCLRKNGTLAIFDLLHILEMTATSTRLHESVAHAEFGSALVRGEFSTELNGARRRIVVLEVTD</sequence>
<reference evidence="2 3" key="1">
    <citation type="journal article" date="2020" name="ISME J.">
        <title>Uncovering the hidden diversity of litter-decomposition mechanisms in mushroom-forming fungi.</title>
        <authorList>
            <person name="Floudas D."/>
            <person name="Bentzer J."/>
            <person name="Ahren D."/>
            <person name="Johansson T."/>
            <person name="Persson P."/>
            <person name="Tunlid A."/>
        </authorList>
    </citation>
    <scope>NUCLEOTIDE SEQUENCE [LARGE SCALE GENOMIC DNA]</scope>
    <source>
        <strain evidence="2 3">CBS 406.79</strain>
    </source>
</reference>
<keyword evidence="3" id="KW-1185">Reference proteome</keyword>
<name>A0A8H5HWZ4_9AGAR</name>
<organism evidence="2 3">
    <name type="scientific">Collybiopsis confluens</name>
    <dbReference type="NCBI Taxonomy" id="2823264"/>
    <lineage>
        <taxon>Eukaryota</taxon>
        <taxon>Fungi</taxon>
        <taxon>Dikarya</taxon>
        <taxon>Basidiomycota</taxon>
        <taxon>Agaricomycotina</taxon>
        <taxon>Agaricomycetes</taxon>
        <taxon>Agaricomycetidae</taxon>
        <taxon>Agaricales</taxon>
        <taxon>Marasmiineae</taxon>
        <taxon>Omphalotaceae</taxon>
        <taxon>Collybiopsis</taxon>
    </lineage>
</organism>
<evidence type="ECO:0000313" key="2">
    <source>
        <dbReference type="EMBL" id="KAF5390859.1"/>
    </source>
</evidence>
<evidence type="ECO:0000313" key="3">
    <source>
        <dbReference type="Proteomes" id="UP000518752"/>
    </source>
</evidence>
<evidence type="ECO:0000256" key="1">
    <source>
        <dbReference type="SAM" id="Phobius"/>
    </source>
</evidence>
<feature type="transmembrane region" description="Helical" evidence="1">
    <location>
        <begin position="158"/>
        <end position="179"/>
    </location>
</feature>
<comment type="caution">
    <text evidence="2">The sequence shown here is derived from an EMBL/GenBank/DDBJ whole genome shotgun (WGS) entry which is preliminary data.</text>
</comment>
<dbReference type="EMBL" id="JAACJN010000013">
    <property type="protein sequence ID" value="KAF5390859.1"/>
    <property type="molecule type" value="Genomic_DNA"/>
</dbReference>
<dbReference type="AlphaFoldDB" id="A0A8H5HWZ4"/>
<feature type="transmembrane region" description="Helical" evidence="1">
    <location>
        <begin position="57"/>
        <end position="78"/>
    </location>
</feature>
<accession>A0A8H5HWZ4</accession>
<feature type="transmembrane region" description="Helical" evidence="1">
    <location>
        <begin position="98"/>
        <end position="121"/>
    </location>
</feature>
<gene>
    <name evidence="2" type="ORF">D9757_004531</name>
</gene>
<keyword evidence="1" id="KW-0472">Membrane</keyword>
<protein>
    <submittedName>
        <fullName evidence="2">Uncharacterized protein</fullName>
    </submittedName>
</protein>
<keyword evidence="1" id="KW-0812">Transmembrane</keyword>
<keyword evidence="1" id="KW-1133">Transmembrane helix</keyword>
<proteinExistence type="predicted"/>
<dbReference type="Proteomes" id="UP000518752">
    <property type="component" value="Unassembled WGS sequence"/>
</dbReference>
<dbReference type="OrthoDB" id="3158487at2759"/>